<feature type="transmembrane region" description="Helical" evidence="4">
    <location>
        <begin position="58"/>
        <end position="77"/>
    </location>
</feature>
<evidence type="ECO:0000313" key="7">
    <source>
        <dbReference type="Proteomes" id="UP000297855"/>
    </source>
</evidence>
<organism evidence="6 7">
    <name type="scientific">Leptospira fluminis</name>
    <dbReference type="NCBI Taxonomy" id="2484979"/>
    <lineage>
        <taxon>Bacteria</taxon>
        <taxon>Pseudomonadati</taxon>
        <taxon>Spirochaetota</taxon>
        <taxon>Spirochaetia</taxon>
        <taxon>Leptospirales</taxon>
        <taxon>Leptospiraceae</taxon>
        <taxon>Leptospira</taxon>
    </lineage>
</organism>
<keyword evidence="4" id="KW-0812">Transmembrane</keyword>
<dbReference type="AlphaFoldDB" id="A0A4R9GS88"/>
<keyword evidence="2" id="KW-0067">ATP-binding</keyword>
<dbReference type="SUPFAM" id="SSF52540">
    <property type="entry name" value="P-loop containing nucleoside triphosphate hydrolases"/>
    <property type="match status" value="1"/>
</dbReference>
<dbReference type="PANTHER" id="PTHR11361">
    <property type="entry name" value="DNA MISMATCH REPAIR PROTEIN MUTS FAMILY MEMBER"/>
    <property type="match status" value="1"/>
</dbReference>
<dbReference type="GO" id="GO:0006298">
    <property type="term" value="P:mismatch repair"/>
    <property type="evidence" value="ECO:0007669"/>
    <property type="project" value="InterPro"/>
</dbReference>
<keyword evidence="1" id="KW-0547">Nucleotide-binding</keyword>
<name>A0A4R9GS88_9LEPT</name>
<dbReference type="InterPro" id="IPR045076">
    <property type="entry name" value="MutS"/>
</dbReference>
<keyword evidence="3" id="KW-0238">DNA-binding</keyword>
<gene>
    <name evidence="6" type="ORF">EHO61_04110</name>
</gene>
<protein>
    <submittedName>
        <fullName evidence="6">DNA mismatch repair protein</fullName>
    </submittedName>
</protein>
<dbReference type="EMBL" id="RQEV01000003">
    <property type="protein sequence ID" value="TGK21048.1"/>
    <property type="molecule type" value="Genomic_DNA"/>
</dbReference>
<reference evidence="6" key="1">
    <citation type="journal article" date="2019" name="PLoS Negl. Trop. Dis.">
        <title>Revisiting the worldwide diversity of Leptospira species in the environment.</title>
        <authorList>
            <person name="Vincent A.T."/>
            <person name="Schiettekatte O."/>
            <person name="Bourhy P."/>
            <person name="Veyrier F.J."/>
            <person name="Picardeau M."/>
        </authorList>
    </citation>
    <scope>NUCLEOTIDE SEQUENCE [LARGE SCALE GENOMIC DNA]</scope>
    <source>
        <strain evidence="6">SCS5</strain>
    </source>
</reference>
<feature type="transmembrane region" description="Helical" evidence="4">
    <location>
        <begin position="256"/>
        <end position="276"/>
    </location>
</feature>
<dbReference type="GO" id="GO:0005524">
    <property type="term" value="F:ATP binding"/>
    <property type="evidence" value="ECO:0007669"/>
    <property type="project" value="UniProtKB-KW"/>
</dbReference>
<dbReference type="RefSeq" id="WP_135812341.1">
    <property type="nucleotide sequence ID" value="NZ_RQEV01000003.1"/>
</dbReference>
<comment type="caution">
    <text evidence="6">The sequence shown here is derived from an EMBL/GenBank/DDBJ whole genome shotgun (WGS) entry which is preliminary data.</text>
</comment>
<feature type="domain" description="DNA mismatch repair proteins mutS family" evidence="5">
    <location>
        <begin position="464"/>
        <end position="640"/>
    </location>
</feature>
<dbReference type="SMART" id="SM00534">
    <property type="entry name" value="MUTSac"/>
    <property type="match status" value="1"/>
</dbReference>
<evidence type="ECO:0000256" key="3">
    <source>
        <dbReference type="ARBA" id="ARBA00023125"/>
    </source>
</evidence>
<dbReference type="GO" id="GO:0005829">
    <property type="term" value="C:cytosol"/>
    <property type="evidence" value="ECO:0007669"/>
    <property type="project" value="TreeGrafter"/>
</dbReference>
<evidence type="ECO:0000259" key="5">
    <source>
        <dbReference type="SMART" id="SM00534"/>
    </source>
</evidence>
<evidence type="ECO:0000256" key="2">
    <source>
        <dbReference type="ARBA" id="ARBA00022840"/>
    </source>
</evidence>
<evidence type="ECO:0000313" key="6">
    <source>
        <dbReference type="EMBL" id="TGK21048.1"/>
    </source>
</evidence>
<dbReference type="PANTHER" id="PTHR11361:SF99">
    <property type="entry name" value="DNA MISMATCH REPAIR PROTEIN"/>
    <property type="match status" value="1"/>
</dbReference>
<accession>A0A4R9GS88</accession>
<dbReference type="Proteomes" id="UP000297855">
    <property type="component" value="Unassembled WGS sequence"/>
</dbReference>
<keyword evidence="4" id="KW-1133">Transmembrane helix</keyword>
<dbReference type="GO" id="GO:0140664">
    <property type="term" value="F:ATP-dependent DNA damage sensor activity"/>
    <property type="evidence" value="ECO:0007669"/>
    <property type="project" value="InterPro"/>
</dbReference>
<evidence type="ECO:0000256" key="1">
    <source>
        <dbReference type="ARBA" id="ARBA00022741"/>
    </source>
</evidence>
<sequence length="640" mass="72752">MNISSRVLSVERRKSRILKLLTFEEKKLRNLSSLRLFSFAAFFLWIIVVYLLRPSSEIYYLPSILFLAAFYRLLGMYQARKDKTDRLGLWVRFLEEQKARLTLSPGGYPLIKRELYRNLSGQRGLPTWTKDLDFLGESGIFSRMDTASTSDGQKRFLSYFLEPNRMATSRERQSSVLELSRRLPTLQKLLRLLRLYEASLPEVEEEKEEPLPSYIPSLFKKDSKEAAEEKGSPPSDLFRESPDKFWTGAFGSKGGIIRAVFPFWVSFTWLIVLAALLWGKTWGFGLFLLNLSVFGIYRGTSLDMIHSLAKQAESLPRLGKVLNYALCSNLVGGSGKKFLSDWSSQEFVLCWKEFTGIANRAAFFQAPLPHTSLNFLFLFDLWLWKRYDRWWKRWGSGIMSALRELAELDSILPLANLKWLEPSFSFPNILGRSEPAKLEVKALVHPLIQSEKRVPNDLEKVSPGDLFLLTGSNMSGKTTYLRSAGICGILAMAGAPVPASECNLPLLEVHSSVRNEDSVEEGISFFYAEVRRLAKILSEVSDTGVEHLVLLDEILKGTNSRERTLACKGILKTLKKSKVFGIVTTHDLELAGLEGLELRHFREEIKDGKMSFDYKIRNGVVQSSNALEVLKLEGLDLDFS</sequence>
<dbReference type="OrthoDB" id="9802448at2"/>
<keyword evidence="7" id="KW-1185">Reference proteome</keyword>
<dbReference type="Pfam" id="PF00488">
    <property type="entry name" value="MutS_V"/>
    <property type="match status" value="1"/>
</dbReference>
<keyword evidence="4" id="KW-0472">Membrane</keyword>
<dbReference type="InterPro" id="IPR027417">
    <property type="entry name" value="P-loop_NTPase"/>
</dbReference>
<proteinExistence type="predicted"/>
<evidence type="ECO:0000256" key="4">
    <source>
        <dbReference type="SAM" id="Phobius"/>
    </source>
</evidence>
<dbReference type="GO" id="GO:0030983">
    <property type="term" value="F:mismatched DNA binding"/>
    <property type="evidence" value="ECO:0007669"/>
    <property type="project" value="InterPro"/>
</dbReference>
<feature type="transmembrane region" description="Helical" evidence="4">
    <location>
        <begin position="34"/>
        <end position="52"/>
    </location>
</feature>
<dbReference type="InterPro" id="IPR000432">
    <property type="entry name" value="DNA_mismatch_repair_MutS_C"/>
</dbReference>
<dbReference type="Gene3D" id="3.40.50.300">
    <property type="entry name" value="P-loop containing nucleotide triphosphate hydrolases"/>
    <property type="match status" value="1"/>
</dbReference>